<evidence type="ECO:0000313" key="5">
    <source>
        <dbReference type="Proteomes" id="UP001652622"/>
    </source>
</evidence>
<evidence type="ECO:0000256" key="1">
    <source>
        <dbReference type="ARBA" id="ARBA00022741"/>
    </source>
</evidence>
<evidence type="ECO:0000259" key="4">
    <source>
        <dbReference type="PROSITE" id="PS51721"/>
    </source>
</evidence>
<feature type="compositionally biased region" description="Basic and acidic residues" evidence="3">
    <location>
        <begin position="96"/>
        <end position="107"/>
    </location>
</feature>
<organism evidence="5 6">
    <name type="scientific">Pantherophis guttatus</name>
    <name type="common">Corn snake</name>
    <name type="synonym">Elaphe guttata</name>
    <dbReference type="NCBI Taxonomy" id="94885"/>
    <lineage>
        <taxon>Eukaryota</taxon>
        <taxon>Metazoa</taxon>
        <taxon>Chordata</taxon>
        <taxon>Craniata</taxon>
        <taxon>Vertebrata</taxon>
        <taxon>Euteleostomi</taxon>
        <taxon>Lepidosauria</taxon>
        <taxon>Squamata</taxon>
        <taxon>Bifurcata</taxon>
        <taxon>Unidentata</taxon>
        <taxon>Episquamata</taxon>
        <taxon>Toxicofera</taxon>
        <taxon>Serpentes</taxon>
        <taxon>Colubroidea</taxon>
        <taxon>Colubridae</taxon>
        <taxon>Colubrinae</taxon>
        <taxon>Pantherophis</taxon>
    </lineage>
</organism>
<dbReference type="RefSeq" id="XP_060538502.1">
    <property type="nucleotide sequence ID" value="XM_060682519.1"/>
</dbReference>
<keyword evidence="2" id="KW-0342">GTP-binding</keyword>
<reference evidence="6 7" key="1">
    <citation type="submission" date="2025-05" db="UniProtKB">
        <authorList>
            <consortium name="RefSeq"/>
        </authorList>
    </citation>
    <scope>IDENTIFICATION</scope>
    <source>
        <tissue evidence="6 7">Blood</tissue>
    </source>
</reference>
<accession>A0ABM3YQV3</accession>
<feature type="region of interest" description="Disordered" evidence="3">
    <location>
        <begin position="91"/>
        <end position="137"/>
    </location>
</feature>
<sequence>MGAGPFGGRLVRRPLQEQLIPVGAADEEPGVLQRGQEPGLAVALGVTGLLGGQLPGAAVGIFLDGLLLLVEGLAGLQLSCCQGVSVVGGAHGEGLGGRREREERMGLRAEPPPGPPRVASNPKGSPDTDGGFAPPLTGLKDMRKSLRSVDGLLEVHDARIPLSGRNPVLKEVLGIRPHLLVLNKMDLADLTYKSRILELLEQQGLQHVVFTDCLTDENIEKLVPILTGLIKNSQRYQRAENVDNNIMVIGVPNVGKSSIINSLRKLHLRKGKAAAVGGAPGITKAVLTRIQVSEKPLMYLLDTPGVLSPQIESVETGLKLALCGAILDHLVGVEVIADYLLYVLNQQQQFSYVERYGLSGPCDEVESVLRSIARHLGKVQKVQVLTGTGNVNVSVPNYNAAACEFIYTFRKGLLGKVMLDQGSEILD</sequence>
<dbReference type="InterPro" id="IPR023179">
    <property type="entry name" value="GTP-bd_ortho_bundle_sf"/>
</dbReference>
<dbReference type="CDD" id="cd01856">
    <property type="entry name" value="YlqF"/>
    <property type="match status" value="1"/>
</dbReference>
<dbReference type="Pfam" id="PF01926">
    <property type="entry name" value="MMR_HSR1"/>
    <property type="match status" value="1"/>
</dbReference>
<dbReference type="RefSeq" id="XP_060542455.1">
    <property type="nucleotide sequence ID" value="XM_060686472.1"/>
</dbReference>
<evidence type="ECO:0000313" key="7">
    <source>
        <dbReference type="RefSeq" id="XP_060542455.1"/>
    </source>
</evidence>
<evidence type="ECO:0000313" key="6">
    <source>
        <dbReference type="RefSeq" id="XP_060538502.1"/>
    </source>
</evidence>
<gene>
    <name evidence="6" type="primary">LOC132708928</name>
    <name evidence="7" type="synonym">LOC117664665</name>
</gene>
<dbReference type="InterPro" id="IPR006073">
    <property type="entry name" value="GTP-bd"/>
</dbReference>
<protein>
    <submittedName>
        <fullName evidence="7">Mitochondrial ribosome-associated GTPase 1 isoform X1</fullName>
    </submittedName>
    <submittedName>
        <fullName evidence="6">Mitochondrial ribosome-associated GTPase 1-like isoform X1</fullName>
    </submittedName>
</protein>
<keyword evidence="1" id="KW-0547">Nucleotide-binding</keyword>
<keyword evidence="5" id="KW-1185">Reference proteome</keyword>
<dbReference type="PANTHER" id="PTHR45782">
    <property type="entry name" value="MITOCHONDRIAL RIBOSOME-ASSOCIATED GTPASE 1"/>
    <property type="match status" value="1"/>
</dbReference>
<dbReference type="Gene3D" id="3.40.50.300">
    <property type="entry name" value="P-loop containing nucleotide triphosphate hydrolases"/>
    <property type="match status" value="1"/>
</dbReference>
<dbReference type="GeneID" id="132708928"/>
<dbReference type="InterPro" id="IPR027417">
    <property type="entry name" value="P-loop_NTPase"/>
</dbReference>
<dbReference type="Gene3D" id="1.10.1580.10">
    <property type="match status" value="1"/>
</dbReference>
<name>A0ABM3YQV3_PANGU</name>
<dbReference type="InterPro" id="IPR030378">
    <property type="entry name" value="G_CP_dom"/>
</dbReference>
<dbReference type="Proteomes" id="UP001652622">
    <property type="component" value="Unplaced"/>
</dbReference>
<dbReference type="PROSITE" id="PS51721">
    <property type="entry name" value="G_CP"/>
    <property type="match status" value="1"/>
</dbReference>
<proteinExistence type="predicted"/>
<dbReference type="SUPFAM" id="SSF52540">
    <property type="entry name" value="P-loop containing nucleoside triphosphate hydrolases"/>
    <property type="match status" value="1"/>
</dbReference>
<dbReference type="PANTHER" id="PTHR45782:SF4">
    <property type="entry name" value="MITOCHONDRIAL RIBOSOME-ASSOCIATED GTPASE 1"/>
    <property type="match status" value="1"/>
</dbReference>
<evidence type="ECO:0000256" key="3">
    <source>
        <dbReference type="SAM" id="MobiDB-lite"/>
    </source>
</evidence>
<evidence type="ECO:0000256" key="2">
    <source>
        <dbReference type="ARBA" id="ARBA00023134"/>
    </source>
</evidence>
<feature type="domain" description="CP-type G" evidence="4">
    <location>
        <begin position="139"/>
        <end position="309"/>
    </location>
</feature>